<dbReference type="EMBL" id="JAPAAF010000001">
    <property type="protein sequence ID" value="MCW0481171.1"/>
    <property type="molecule type" value="Genomic_DNA"/>
</dbReference>
<dbReference type="Gene3D" id="3.20.20.300">
    <property type="entry name" value="Glycoside hydrolase, family 3, N-terminal domain"/>
    <property type="match status" value="1"/>
</dbReference>
<dbReference type="Gene3D" id="3.40.50.1700">
    <property type="entry name" value="Glycoside hydrolase family 3 C-terminal domain"/>
    <property type="match status" value="1"/>
</dbReference>
<feature type="domain" description="Beta-lactamase-related" evidence="7">
    <location>
        <begin position="602"/>
        <end position="960"/>
    </location>
</feature>
<evidence type="ECO:0000313" key="9">
    <source>
        <dbReference type="EMBL" id="MCW0481171.1"/>
    </source>
</evidence>
<feature type="signal peptide" evidence="6">
    <location>
        <begin position="1"/>
        <end position="19"/>
    </location>
</feature>
<dbReference type="PANTHER" id="PTHR30480">
    <property type="entry name" value="BETA-HEXOSAMINIDASE-RELATED"/>
    <property type="match status" value="1"/>
</dbReference>
<accession>A0AA42C735</accession>
<comment type="similarity">
    <text evidence="2">Belongs to the glycosyl hydrolase 3 family.</text>
</comment>
<dbReference type="SUPFAM" id="SSF52279">
    <property type="entry name" value="Beta-D-glucan exohydrolase, C-terminal domain"/>
    <property type="match status" value="1"/>
</dbReference>
<evidence type="ECO:0000256" key="6">
    <source>
        <dbReference type="SAM" id="SignalP"/>
    </source>
</evidence>
<evidence type="ECO:0000256" key="4">
    <source>
        <dbReference type="ARBA" id="ARBA00022801"/>
    </source>
</evidence>
<dbReference type="Pfam" id="PF00933">
    <property type="entry name" value="Glyco_hydro_3"/>
    <property type="match status" value="1"/>
</dbReference>
<dbReference type="InterPro" id="IPR001466">
    <property type="entry name" value="Beta-lactam-related"/>
</dbReference>
<comment type="caution">
    <text evidence="9">The sequence shown here is derived from an EMBL/GenBank/DDBJ whole genome shotgun (WGS) entry which is preliminary data.</text>
</comment>
<proteinExistence type="inferred from homology"/>
<dbReference type="PANTHER" id="PTHR30480:SF13">
    <property type="entry name" value="BETA-HEXOSAMINIDASE"/>
    <property type="match status" value="1"/>
</dbReference>
<evidence type="ECO:0000259" key="7">
    <source>
        <dbReference type="Pfam" id="PF00144"/>
    </source>
</evidence>
<dbReference type="InterPro" id="IPR036962">
    <property type="entry name" value="Glyco_hydro_3_N_sf"/>
</dbReference>
<dbReference type="Proteomes" id="UP001163821">
    <property type="component" value="Unassembled WGS sequence"/>
</dbReference>
<evidence type="ECO:0000256" key="1">
    <source>
        <dbReference type="ARBA" id="ARBA00001231"/>
    </source>
</evidence>
<dbReference type="Pfam" id="PF00144">
    <property type="entry name" value="Beta-lactamase"/>
    <property type="match status" value="1"/>
</dbReference>
<evidence type="ECO:0000259" key="8">
    <source>
        <dbReference type="Pfam" id="PF00933"/>
    </source>
</evidence>
<dbReference type="RefSeq" id="WP_282589776.1">
    <property type="nucleotide sequence ID" value="NZ_JAPAAF010000001.1"/>
</dbReference>
<organism evidence="9 10">
    <name type="scientific">Gaoshiqia sediminis</name>
    <dbReference type="NCBI Taxonomy" id="2986998"/>
    <lineage>
        <taxon>Bacteria</taxon>
        <taxon>Pseudomonadati</taxon>
        <taxon>Bacteroidota</taxon>
        <taxon>Bacteroidia</taxon>
        <taxon>Marinilabiliales</taxon>
        <taxon>Prolixibacteraceae</taxon>
        <taxon>Gaoshiqia</taxon>
    </lineage>
</organism>
<dbReference type="EC" id="3.2.1.52" evidence="3"/>
<evidence type="ECO:0000256" key="2">
    <source>
        <dbReference type="ARBA" id="ARBA00005336"/>
    </source>
</evidence>
<dbReference type="InterPro" id="IPR001764">
    <property type="entry name" value="Glyco_hydro_3_N"/>
</dbReference>
<keyword evidence="4 9" id="KW-0378">Hydrolase</keyword>
<keyword evidence="10" id="KW-1185">Reference proteome</keyword>
<dbReference type="Gene3D" id="3.40.710.10">
    <property type="entry name" value="DD-peptidase/beta-lactamase superfamily"/>
    <property type="match status" value="1"/>
</dbReference>
<protein>
    <recommendedName>
        <fullName evidence="3">beta-N-acetylhexosaminidase</fullName>
        <ecNumber evidence="3">3.2.1.52</ecNumber>
    </recommendedName>
</protein>
<evidence type="ECO:0000256" key="3">
    <source>
        <dbReference type="ARBA" id="ARBA00012663"/>
    </source>
</evidence>
<evidence type="ECO:0000256" key="5">
    <source>
        <dbReference type="ARBA" id="ARBA00023295"/>
    </source>
</evidence>
<dbReference type="InterPro" id="IPR012338">
    <property type="entry name" value="Beta-lactam/transpept-like"/>
</dbReference>
<dbReference type="InterPro" id="IPR036881">
    <property type="entry name" value="Glyco_hydro_3_C_sf"/>
</dbReference>
<evidence type="ECO:0000313" key="10">
    <source>
        <dbReference type="Proteomes" id="UP001163821"/>
    </source>
</evidence>
<dbReference type="SUPFAM" id="SSF51445">
    <property type="entry name" value="(Trans)glycosidases"/>
    <property type="match status" value="1"/>
</dbReference>
<keyword evidence="5" id="KW-0326">Glycosidase</keyword>
<feature type="domain" description="Glycoside hydrolase family 3 N-terminal" evidence="8">
    <location>
        <begin position="48"/>
        <end position="361"/>
    </location>
</feature>
<dbReference type="InterPro" id="IPR017853">
    <property type="entry name" value="GH"/>
</dbReference>
<dbReference type="InterPro" id="IPR050226">
    <property type="entry name" value="NagZ_Beta-hexosaminidase"/>
</dbReference>
<dbReference type="SUPFAM" id="SSF56601">
    <property type="entry name" value="beta-lactamase/transpeptidase-like"/>
    <property type="match status" value="1"/>
</dbReference>
<dbReference type="AlphaFoldDB" id="A0AA42C735"/>
<comment type="catalytic activity">
    <reaction evidence="1">
        <text>Hydrolysis of terminal non-reducing N-acetyl-D-hexosamine residues in N-acetyl-beta-D-hexosaminides.</text>
        <dbReference type="EC" id="3.2.1.52"/>
    </reaction>
</comment>
<dbReference type="GO" id="GO:0004563">
    <property type="term" value="F:beta-N-acetylhexosaminidase activity"/>
    <property type="evidence" value="ECO:0007669"/>
    <property type="project" value="UniProtKB-EC"/>
</dbReference>
<feature type="chain" id="PRO_5041366545" description="beta-N-acetylhexosaminidase" evidence="6">
    <location>
        <begin position="20"/>
        <end position="987"/>
    </location>
</feature>
<name>A0AA42C735_9BACT</name>
<sequence>MRIPIPYLITLLLITFSQAGTKAQHKPGFLEFMHHPWVDSTLQTMTPEQKIGQLFIIQAYSENEKKTDELIAEIQNFQVGGILFMQGTAANQATITNQLQKHSNIPLLITMDAEWGPGFRLKDGPKYPVQMALGAIQQDSLIYRMGHEIGQQLKRLGVHVNFAPVADVNNNPGNPVINYRSFGENPNNVVRKTWLYAKGMQDAGVLAVAKHFPGHGDTKTDSHLALPVIQHDSTRLNTIELYPFRALADSGIGGMMTAHLQVPALEPNPNLPSSLSPRIIQKKLVEEFGFDGLVVTDGMNMSGVTKYFNSGEAAVRALAAGNDMLEIVPNLSEAITAVKTALQEKIISNEEIDWKCRKVLALKKWLELDRYQPAAAKNLTADLDNPRYTLTKRLLHEQSLTLLNNEDSLLPLQRLDTLRIAVVSLGKENTTSFQRMTANYLDVDFFNLKKNATHLELSQLVTRLKNYNLLICGLHNLSLSPSRNYGTDPLWQEFMKGTADKKQVAVLLGNPYALNFIPGIENTASLLIAYQENAITEELAAQAIFGAININGKLPVNVNSTFKLNDGLEVKKNDRLKYTIPEEAGISSPYLERRIDSLANLGLKEKAYPGCQVLIAVDGKVILHKCYGHLTYEQNQPLEKDHLYDWASITKITGPLPILIKLHGENKYNLDLPFSFYYPPFRNTDKEKITTREILAHQARFQPWISFWRNALTQSGELQHSVFHPQPDPGFNIRVSSQLFMNQDHIQDMLGEIRDSRLLPTTKYTYSDLGFLLFPFITKDLTGQNYESYLRTTFYRPLGASTVTFNPFNYFPLERFVPTENDDYFRQEQLRGFVHDESAAMFGGVSGNAGLFGTANDLAKIMQMYLQYGRYGGEQLLDSASIAEFTRIQYPKNENRRGLGFDKPYIDNHKKKLKEAYPAVDASELSFGHSGYTGTFTWVDPQKRVLFIFFSNRIYPTRNNSKLFDLNIRPAMHQVIYDSLKKGHSNR</sequence>
<gene>
    <name evidence="9" type="ORF">N2K84_00410</name>
</gene>
<dbReference type="GO" id="GO:0009254">
    <property type="term" value="P:peptidoglycan turnover"/>
    <property type="evidence" value="ECO:0007669"/>
    <property type="project" value="TreeGrafter"/>
</dbReference>
<dbReference type="GO" id="GO:0005975">
    <property type="term" value="P:carbohydrate metabolic process"/>
    <property type="evidence" value="ECO:0007669"/>
    <property type="project" value="InterPro"/>
</dbReference>
<reference evidence="9" key="1">
    <citation type="submission" date="2022-10" db="EMBL/GenBank/DDBJ databases">
        <title>Gaoshiqiia sediminis gen. nov., sp. nov., isolated from coastal sediment.</title>
        <authorList>
            <person name="Yu W.X."/>
            <person name="Mu D.S."/>
            <person name="Du J.Z."/>
            <person name="Liang Y.Q."/>
        </authorList>
    </citation>
    <scope>NUCLEOTIDE SEQUENCE</scope>
    <source>
        <strain evidence="9">A06</strain>
    </source>
</reference>
<keyword evidence="6" id="KW-0732">Signal</keyword>